<keyword evidence="1" id="KW-1133">Transmembrane helix</keyword>
<dbReference type="InterPro" id="IPR012902">
    <property type="entry name" value="N_methyl_site"/>
</dbReference>
<evidence type="ECO:0000313" key="2">
    <source>
        <dbReference type="EMBL" id="MBZ7986551.1"/>
    </source>
</evidence>
<dbReference type="InterPro" id="IPR045584">
    <property type="entry name" value="Pilin-like"/>
</dbReference>
<organism evidence="2 3">
    <name type="scientific">Campylobacter canadensis</name>
    <dbReference type="NCBI Taxonomy" id="449520"/>
    <lineage>
        <taxon>Bacteria</taxon>
        <taxon>Pseudomonadati</taxon>
        <taxon>Campylobacterota</taxon>
        <taxon>Epsilonproteobacteria</taxon>
        <taxon>Campylobacterales</taxon>
        <taxon>Campylobacteraceae</taxon>
        <taxon>Campylobacter</taxon>
    </lineage>
</organism>
<keyword evidence="1" id="KW-0472">Membrane</keyword>
<dbReference type="NCBIfam" id="TIGR02532">
    <property type="entry name" value="IV_pilin_GFxxxE"/>
    <property type="match status" value="1"/>
</dbReference>
<dbReference type="RefSeq" id="WP_224325068.1">
    <property type="nucleotide sequence ID" value="NZ_JACGBB010000001.1"/>
</dbReference>
<dbReference type="Proteomes" id="UP000786183">
    <property type="component" value="Unassembled WGS sequence"/>
</dbReference>
<name>A0ABS7WP54_9BACT</name>
<proteinExistence type="predicted"/>
<gene>
    <name evidence="2" type="ORF">AVCANL283_00295</name>
</gene>
<evidence type="ECO:0000313" key="3">
    <source>
        <dbReference type="Proteomes" id="UP000786183"/>
    </source>
</evidence>
<dbReference type="EMBL" id="JACGBB010000001">
    <property type="protein sequence ID" value="MBZ7986551.1"/>
    <property type="molecule type" value="Genomic_DNA"/>
</dbReference>
<sequence>MFYRKRTFSSVRMDVKRAFTLLELVVVVVLVAILSSVAVSKIHTGSKLDEYVYNLLNDIRYTQILALSYDAYDGSTSFDQIKNSYYLNFGTNCYSIFFNKSTQEIINDYMGSNSKLECKQGSRTYLDGLAITGNPIGFDYLGRPIISGGIANTPSEITLKYNSEEKIITIQPYTGYLSVK</sequence>
<dbReference type="SUPFAM" id="SSF54523">
    <property type="entry name" value="Pili subunits"/>
    <property type="match status" value="1"/>
</dbReference>
<reference evidence="2 3" key="1">
    <citation type="submission" date="2020-07" db="EMBL/GenBank/DDBJ databases">
        <title>Transfer of Campylobacter canadensis to the novel genus Avispirillum gen. nov., that also includes two novel species recovered from migratory waterfowl: Avispirillum anseris sp. nov. and Avispirillum brantae sp. nov.</title>
        <authorList>
            <person name="Miller W.G."/>
            <person name="Chapman M.H."/>
            <person name="Yee E."/>
            <person name="Inglis G.D."/>
        </authorList>
    </citation>
    <scope>NUCLEOTIDE SEQUENCE [LARGE SCALE GENOMIC DNA]</scope>
    <source>
        <strain evidence="2 3">L283</strain>
    </source>
</reference>
<accession>A0ABS7WP54</accession>
<feature type="transmembrane region" description="Helical" evidence="1">
    <location>
        <begin position="21"/>
        <end position="39"/>
    </location>
</feature>
<dbReference type="Pfam" id="PF07963">
    <property type="entry name" value="N_methyl"/>
    <property type="match status" value="1"/>
</dbReference>
<keyword evidence="1" id="KW-0812">Transmembrane</keyword>
<keyword evidence="3" id="KW-1185">Reference proteome</keyword>
<evidence type="ECO:0000256" key="1">
    <source>
        <dbReference type="SAM" id="Phobius"/>
    </source>
</evidence>
<comment type="caution">
    <text evidence="2">The sequence shown here is derived from an EMBL/GenBank/DDBJ whole genome shotgun (WGS) entry which is preliminary data.</text>
</comment>
<protein>
    <submittedName>
        <fullName evidence="2">Prepilin-type N-terminal cleavage/methylation domain-containing protein</fullName>
    </submittedName>
</protein>